<proteinExistence type="predicted"/>
<feature type="domain" description="Aminoglycoside phosphotransferase" evidence="1">
    <location>
        <begin position="28"/>
        <end position="236"/>
    </location>
</feature>
<reference evidence="2 3" key="1">
    <citation type="submission" date="2022-06" db="EMBL/GenBank/DDBJ databases">
        <title>Sequencing the genomes of 1000 actinobacteria strains.</title>
        <authorList>
            <person name="Klenk H.-P."/>
        </authorList>
    </citation>
    <scope>NUCLEOTIDE SEQUENCE [LARGE SCALE GENOMIC DNA]</scope>
    <source>
        <strain evidence="2 3">DSM 41656</strain>
    </source>
</reference>
<dbReference type="RefSeq" id="WP_253803958.1">
    <property type="nucleotide sequence ID" value="NZ_BAAAUB010000004.1"/>
</dbReference>
<evidence type="ECO:0000313" key="3">
    <source>
        <dbReference type="Proteomes" id="UP001206483"/>
    </source>
</evidence>
<dbReference type="Proteomes" id="UP001206483">
    <property type="component" value="Unassembled WGS sequence"/>
</dbReference>
<keyword evidence="2" id="KW-0808">Transferase</keyword>
<dbReference type="Gene3D" id="3.90.1200.10">
    <property type="match status" value="1"/>
</dbReference>
<evidence type="ECO:0000313" key="2">
    <source>
        <dbReference type="EMBL" id="MCP2313802.1"/>
    </source>
</evidence>
<organism evidence="2 3">
    <name type="scientific">Kitasatospora paracochleata</name>
    <dbReference type="NCBI Taxonomy" id="58354"/>
    <lineage>
        <taxon>Bacteria</taxon>
        <taxon>Bacillati</taxon>
        <taxon>Actinomycetota</taxon>
        <taxon>Actinomycetes</taxon>
        <taxon>Kitasatosporales</taxon>
        <taxon>Streptomycetaceae</taxon>
        <taxon>Kitasatospora</taxon>
    </lineage>
</organism>
<keyword evidence="2" id="KW-0418">Kinase</keyword>
<name>A0ABT1J8P3_9ACTN</name>
<dbReference type="InterPro" id="IPR011009">
    <property type="entry name" value="Kinase-like_dom_sf"/>
</dbReference>
<keyword evidence="3" id="KW-1185">Reference proteome</keyword>
<dbReference type="InterPro" id="IPR051678">
    <property type="entry name" value="AGP_Transferase"/>
</dbReference>
<dbReference type="GO" id="GO:0016301">
    <property type="term" value="F:kinase activity"/>
    <property type="evidence" value="ECO:0007669"/>
    <property type="project" value="UniProtKB-KW"/>
</dbReference>
<sequence>MIKTEPSRAALEWAAEAAGVPGSGWAVSRLLGGAHAATHLLRAERGGGELVLRRFPAGDGAAAYEARVLRALDGLGGWAPRLVAADPDGARVGGPAVLISRLPGRADLSTAPAHTAAQALGRALARVHAVPTERLAGVLRDGMAAGSRPLTADAGPGAPVLAAHGDRLARQQPVLTHFDFWSGNVLWQDGELTGVVDWSGASLAPRGFDVSWCRLDLALLHGPAAAEAFLTAYREAAGTVVADLALWDVFALTNAYHRVESWLPNYHELGRTDLTAVELRRRHTAWTAATLERTR</sequence>
<dbReference type="SUPFAM" id="SSF56112">
    <property type="entry name" value="Protein kinase-like (PK-like)"/>
    <property type="match status" value="1"/>
</dbReference>
<comment type="caution">
    <text evidence="2">The sequence shown here is derived from an EMBL/GenBank/DDBJ whole genome shotgun (WGS) entry which is preliminary data.</text>
</comment>
<protein>
    <submittedName>
        <fullName evidence="2">Aminoglycoside phosphotransferase (APT) family kinase protein</fullName>
    </submittedName>
</protein>
<dbReference type="Pfam" id="PF01636">
    <property type="entry name" value="APH"/>
    <property type="match status" value="1"/>
</dbReference>
<dbReference type="InterPro" id="IPR002575">
    <property type="entry name" value="Aminoglycoside_PTrfase"/>
</dbReference>
<gene>
    <name evidence="2" type="ORF">FHR36_007001</name>
</gene>
<dbReference type="PANTHER" id="PTHR21310">
    <property type="entry name" value="AMINOGLYCOSIDE PHOSPHOTRANSFERASE-RELATED-RELATED"/>
    <property type="match status" value="1"/>
</dbReference>
<evidence type="ECO:0000259" key="1">
    <source>
        <dbReference type="Pfam" id="PF01636"/>
    </source>
</evidence>
<dbReference type="EMBL" id="JAMZDX010000007">
    <property type="protein sequence ID" value="MCP2313802.1"/>
    <property type="molecule type" value="Genomic_DNA"/>
</dbReference>
<accession>A0ABT1J8P3</accession>